<feature type="chain" id="PRO_5040168123" evidence="1">
    <location>
        <begin position="16"/>
        <end position="81"/>
    </location>
</feature>
<name>A0A9P6EU08_9AGAR</name>
<dbReference type="Proteomes" id="UP000807306">
    <property type="component" value="Unassembled WGS sequence"/>
</dbReference>
<keyword evidence="1" id="KW-0732">Signal</keyword>
<accession>A0A9P6EU08</accession>
<sequence>MWHLVSLYMSELSWAAMIVIPPDLPRQSELFCILIFFLLVAMSDSWDPLLLLLILADTTFQSVFGSCRITFYLLRKPAYGY</sequence>
<gene>
    <name evidence="2" type="ORF">CPB83DRAFT_235255</name>
</gene>
<reference evidence="2" key="1">
    <citation type="submission" date="2020-11" db="EMBL/GenBank/DDBJ databases">
        <authorList>
            <consortium name="DOE Joint Genome Institute"/>
            <person name="Ahrendt S."/>
            <person name="Riley R."/>
            <person name="Andreopoulos W."/>
            <person name="Labutti K."/>
            <person name="Pangilinan J."/>
            <person name="Ruiz-Duenas F.J."/>
            <person name="Barrasa J.M."/>
            <person name="Sanchez-Garcia M."/>
            <person name="Camarero S."/>
            <person name="Miyauchi S."/>
            <person name="Serrano A."/>
            <person name="Linde D."/>
            <person name="Babiker R."/>
            <person name="Drula E."/>
            <person name="Ayuso-Fernandez I."/>
            <person name="Pacheco R."/>
            <person name="Padilla G."/>
            <person name="Ferreira P."/>
            <person name="Barriuso J."/>
            <person name="Kellner H."/>
            <person name="Castanera R."/>
            <person name="Alfaro M."/>
            <person name="Ramirez L."/>
            <person name="Pisabarro A.G."/>
            <person name="Kuo A."/>
            <person name="Tritt A."/>
            <person name="Lipzen A."/>
            <person name="He G."/>
            <person name="Yan M."/>
            <person name="Ng V."/>
            <person name="Cullen D."/>
            <person name="Martin F."/>
            <person name="Rosso M.-N."/>
            <person name="Henrissat B."/>
            <person name="Hibbett D."/>
            <person name="Martinez A.T."/>
            <person name="Grigoriev I.V."/>
        </authorList>
    </citation>
    <scope>NUCLEOTIDE SEQUENCE</scope>
    <source>
        <strain evidence="2">CBS 506.95</strain>
    </source>
</reference>
<organism evidence="2 3">
    <name type="scientific">Crepidotus variabilis</name>
    <dbReference type="NCBI Taxonomy" id="179855"/>
    <lineage>
        <taxon>Eukaryota</taxon>
        <taxon>Fungi</taxon>
        <taxon>Dikarya</taxon>
        <taxon>Basidiomycota</taxon>
        <taxon>Agaricomycotina</taxon>
        <taxon>Agaricomycetes</taxon>
        <taxon>Agaricomycetidae</taxon>
        <taxon>Agaricales</taxon>
        <taxon>Agaricineae</taxon>
        <taxon>Crepidotaceae</taxon>
        <taxon>Crepidotus</taxon>
    </lineage>
</organism>
<comment type="caution">
    <text evidence="2">The sequence shown here is derived from an EMBL/GenBank/DDBJ whole genome shotgun (WGS) entry which is preliminary data.</text>
</comment>
<keyword evidence="3" id="KW-1185">Reference proteome</keyword>
<proteinExistence type="predicted"/>
<dbReference type="AlphaFoldDB" id="A0A9P6EU08"/>
<feature type="signal peptide" evidence="1">
    <location>
        <begin position="1"/>
        <end position="15"/>
    </location>
</feature>
<evidence type="ECO:0000256" key="1">
    <source>
        <dbReference type="SAM" id="SignalP"/>
    </source>
</evidence>
<evidence type="ECO:0000313" key="2">
    <source>
        <dbReference type="EMBL" id="KAF9535192.1"/>
    </source>
</evidence>
<protein>
    <submittedName>
        <fullName evidence="2">Uncharacterized protein</fullName>
    </submittedName>
</protein>
<dbReference type="EMBL" id="MU157825">
    <property type="protein sequence ID" value="KAF9535192.1"/>
    <property type="molecule type" value="Genomic_DNA"/>
</dbReference>
<evidence type="ECO:0000313" key="3">
    <source>
        <dbReference type="Proteomes" id="UP000807306"/>
    </source>
</evidence>